<dbReference type="SMART" id="SM00324">
    <property type="entry name" value="RhoGAP"/>
    <property type="match status" value="1"/>
</dbReference>
<proteinExistence type="predicted"/>
<dbReference type="FunFam" id="3.30.60.20:FF:000025">
    <property type="entry name" value="Chimaerin"/>
    <property type="match status" value="1"/>
</dbReference>
<dbReference type="InterPro" id="IPR000198">
    <property type="entry name" value="RhoGAP_dom"/>
</dbReference>
<dbReference type="PROSITE" id="PS00479">
    <property type="entry name" value="ZF_DAG_PE_1"/>
    <property type="match status" value="1"/>
</dbReference>
<dbReference type="InterPro" id="IPR036860">
    <property type="entry name" value="SH2_dom_sf"/>
</dbReference>
<evidence type="ECO:0000259" key="13">
    <source>
        <dbReference type="PROSITE" id="PS50081"/>
    </source>
</evidence>
<dbReference type="PANTHER" id="PTHR46075:SF4">
    <property type="entry name" value="BETA-CHIMAERIN"/>
    <property type="match status" value="1"/>
</dbReference>
<dbReference type="Gene3D" id="3.30.60.20">
    <property type="match status" value="1"/>
</dbReference>
<dbReference type="Gene3D" id="3.30.505.10">
    <property type="entry name" value="SH2 domain"/>
    <property type="match status" value="1"/>
</dbReference>
<comment type="subcellular location">
    <subcellularLocation>
        <location evidence="1">Membrane</location>
        <topology evidence="1">Peripheral membrane protein</topology>
    </subcellularLocation>
</comment>
<dbReference type="InterPro" id="IPR051854">
    <property type="entry name" value="Rho-type_GAP"/>
</dbReference>
<dbReference type="SMART" id="SM00252">
    <property type="entry name" value="SH2"/>
    <property type="match status" value="1"/>
</dbReference>
<gene>
    <name evidence="15" type="ORF">E1301_Tti010845</name>
</gene>
<accession>A0A5A9N3D3</accession>
<evidence type="ECO:0000256" key="10">
    <source>
        <dbReference type="ARBA" id="ARBA00077047"/>
    </source>
</evidence>
<dbReference type="CDD" id="cd04372">
    <property type="entry name" value="RhoGAP_chimaerin"/>
    <property type="match status" value="1"/>
</dbReference>
<evidence type="ECO:0000256" key="7">
    <source>
        <dbReference type="ARBA" id="ARBA00023136"/>
    </source>
</evidence>
<feature type="domain" description="SH2" evidence="12">
    <location>
        <begin position="11"/>
        <end position="79"/>
    </location>
</feature>
<evidence type="ECO:0000256" key="1">
    <source>
        <dbReference type="ARBA" id="ARBA00004170"/>
    </source>
</evidence>
<dbReference type="Proteomes" id="UP000324632">
    <property type="component" value="Chromosome 24"/>
</dbReference>
<evidence type="ECO:0000256" key="2">
    <source>
        <dbReference type="ARBA" id="ARBA00022468"/>
    </source>
</evidence>
<keyword evidence="3" id="KW-0479">Metal-binding</keyword>
<comment type="caution">
    <text evidence="15">The sequence shown here is derived from an EMBL/GenBank/DDBJ whole genome shotgun (WGS) entry which is preliminary data.</text>
</comment>
<name>A0A5A9N3D3_9TELE</name>
<evidence type="ECO:0000313" key="15">
    <source>
        <dbReference type="EMBL" id="KAA0703047.1"/>
    </source>
</evidence>
<keyword evidence="5" id="KW-0862">Zinc</keyword>
<dbReference type="InterPro" id="IPR035840">
    <property type="entry name" value="Chimaerin_SH2"/>
</dbReference>
<dbReference type="CDD" id="cd20857">
    <property type="entry name" value="C1_betaCHN"/>
    <property type="match status" value="1"/>
</dbReference>
<feature type="domain" description="Phorbol-ester/DAG-type" evidence="13">
    <location>
        <begin position="239"/>
        <end position="289"/>
    </location>
</feature>
<dbReference type="InterPro" id="IPR008936">
    <property type="entry name" value="Rho_GTPase_activation_prot"/>
</dbReference>
<dbReference type="InterPro" id="IPR002219">
    <property type="entry name" value="PKC_DAG/PE"/>
</dbReference>
<dbReference type="AlphaFoldDB" id="A0A5A9N3D3"/>
<dbReference type="Pfam" id="PF00620">
    <property type="entry name" value="RhoGAP"/>
    <property type="match status" value="1"/>
</dbReference>
<dbReference type="SUPFAM" id="SSF57889">
    <property type="entry name" value="Cysteine-rich domain"/>
    <property type="match status" value="1"/>
</dbReference>
<evidence type="ECO:0000256" key="11">
    <source>
        <dbReference type="PROSITE-ProRule" id="PRU00191"/>
    </source>
</evidence>
<evidence type="ECO:0000256" key="8">
    <source>
        <dbReference type="ARBA" id="ARBA00073081"/>
    </source>
</evidence>
<keyword evidence="7" id="KW-0472">Membrane</keyword>
<dbReference type="GO" id="GO:0016020">
    <property type="term" value="C:membrane"/>
    <property type="evidence" value="ECO:0007669"/>
    <property type="project" value="UniProtKB-SubCell"/>
</dbReference>
<keyword evidence="2" id="KW-0343">GTPase activation</keyword>
<dbReference type="PRINTS" id="PR00008">
    <property type="entry name" value="DAGPEDOMAIN"/>
</dbReference>
<feature type="domain" description="Rho-GAP" evidence="14">
    <location>
        <begin position="302"/>
        <end position="493"/>
    </location>
</feature>
<dbReference type="GO" id="GO:0005096">
    <property type="term" value="F:GTPase activator activity"/>
    <property type="evidence" value="ECO:0007669"/>
    <property type="project" value="UniProtKB-KW"/>
</dbReference>
<evidence type="ECO:0000313" key="16">
    <source>
        <dbReference type="Proteomes" id="UP000324632"/>
    </source>
</evidence>
<dbReference type="SUPFAM" id="SSF48350">
    <property type="entry name" value="GTPase activation domain, GAP"/>
    <property type="match status" value="1"/>
</dbReference>
<dbReference type="InterPro" id="IPR000980">
    <property type="entry name" value="SH2"/>
</dbReference>
<organism evidence="15 16">
    <name type="scientific">Triplophysa tibetana</name>
    <dbReference type="NCBI Taxonomy" id="1572043"/>
    <lineage>
        <taxon>Eukaryota</taxon>
        <taxon>Metazoa</taxon>
        <taxon>Chordata</taxon>
        <taxon>Craniata</taxon>
        <taxon>Vertebrata</taxon>
        <taxon>Euteleostomi</taxon>
        <taxon>Actinopterygii</taxon>
        <taxon>Neopterygii</taxon>
        <taxon>Teleostei</taxon>
        <taxon>Ostariophysi</taxon>
        <taxon>Cypriniformes</taxon>
        <taxon>Nemacheilidae</taxon>
        <taxon>Triplophysa</taxon>
    </lineage>
</organism>
<dbReference type="FunFam" id="3.30.505.10:FF:000019">
    <property type="entry name" value="Chimaerin"/>
    <property type="match status" value="1"/>
</dbReference>
<dbReference type="PROSITE" id="PS50081">
    <property type="entry name" value="ZF_DAG_PE_2"/>
    <property type="match status" value="1"/>
</dbReference>
<evidence type="ECO:0000259" key="14">
    <source>
        <dbReference type="PROSITE" id="PS50238"/>
    </source>
</evidence>
<dbReference type="Pfam" id="PF00017">
    <property type="entry name" value="SH2"/>
    <property type="match status" value="1"/>
</dbReference>
<dbReference type="GO" id="GO:0008270">
    <property type="term" value="F:zinc ion binding"/>
    <property type="evidence" value="ECO:0007669"/>
    <property type="project" value="UniProtKB-KW"/>
</dbReference>
<dbReference type="EMBL" id="SOYY01000024">
    <property type="protein sequence ID" value="KAA0703047.1"/>
    <property type="molecule type" value="Genomic_DNA"/>
</dbReference>
<sequence length="493" mass="56435">MESRPKYYGREFHGLISREDADELLVGIEGAYLIRESQRQPGTYTLALRFGGQTLNYRLFYDGKHFVGEKRFESVHDLVTDGLITLYIETKAAEYIAKMTTNPIYQHLGYTSLLKDNITHRLSRARSETKRVTFQHDDKSKTLASYSTEEMQALPEPRAQFIGTKGSAKGELMPHRVKLKDRKHQELLALALGVNLGGKGALLWKPLKILACSQISPSPLSRRTTLKDGPEKHCHYEKMHNFKVHTFRGPHWCEYCANFMWGLIAQGVRCSDCGLNVHKQCSKLVPSDCQPDLRRIKKVFSCDLTTLVKAHNTSRPMVLEMCIKEIEDRGIQSEGLYRVSGFTEHIEDVRLAFDRDGEKADISANIYPDINIIAGAMKLYLRDLPIPVITYDVYSKFILAAKIPDPDSRLEAVHDSLLQLPPAHYETLRYLMTHLKRVTMCEKDNYMNSENLGIVFGPTLMRPPDQNTLTTLNDMRYQKLIVQLLIEHEDILF</sequence>
<dbReference type="CDD" id="cd10352">
    <property type="entry name" value="SH2_a2chimerin_b2chimerin"/>
    <property type="match status" value="1"/>
</dbReference>
<dbReference type="PROSITE" id="PS50238">
    <property type="entry name" value="RHOGAP"/>
    <property type="match status" value="1"/>
</dbReference>
<dbReference type="SUPFAM" id="SSF55550">
    <property type="entry name" value="SH2 domain"/>
    <property type="match status" value="1"/>
</dbReference>
<dbReference type="PANTHER" id="PTHR46075">
    <property type="entry name" value="CHIMERIN FAMILY MEMBER"/>
    <property type="match status" value="1"/>
</dbReference>
<evidence type="ECO:0000256" key="3">
    <source>
        <dbReference type="ARBA" id="ARBA00022723"/>
    </source>
</evidence>
<protein>
    <recommendedName>
        <fullName evidence="8">Beta-chimaerin</fullName>
    </recommendedName>
    <alternativeName>
        <fullName evidence="9">Beta-chimerin</fullName>
    </alternativeName>
    <alternativeName>
        <fullName evidence="10">Rho GTPase-activating protein 3</fullName>
    </alternativeName>
</protein>
<reference evidence="15 16" key="1">
    <citation type="journal article" date="2019" name="Mol. Ecol. Resour.">
        <title>Chromosome-level genome assembly of Triplophysa tibetana, a fish adapted to the harsh high-altitude environment of the Tibetan Plateau.</title>
        <authorList>
            <person name="Yang X."/>
            <person name="Liu H."/>
            <person name="Ma Z."/>
            <person name="Zou Y."/>
            <person name="Zou M."/>
            <person name="Mao Y."/>
            <person name="Li X."/>
            <person name="Wang H."/>
            <person name="Chen T."/>
            <person name="Wang W."/>
            <person name="Yang R."/>
        </authorList>
    </citation>
    <scope>NUCLEOTIDE SEQUENCE [LARGE SCALE GENOMIC DNA]</scope>
    <source>
        <strain evidence="15">TTIB1903HZAU</strain>
        <tissue evidence="15">Muscle</tissue>
    </source>
</reference>
<evidence type="ECO:0000259" key="12">
    <source>
        <dbReference type="PROSITE" id="PS50001"/>
    </source>
</evidence>
<evidence type="ECO:0000256" key="9">
    <source>
        <dbReference type="ARBA" id="ARBA00076015"/>
    </source>
</evidence>
<keyword evidence="6 11" id="KW-0727">SH2 domain</keyword>
<keyword evidence="4" id="KW-0863">Zinc-finger</keyword>
<dbReference type="InterPro" id="IPR046349">
    <property type="entry name" value="C1-like_sf"/>
</dbReference>
<dbReference type="GO" id="GO:0007165">
    <property type="term" value="P:signal transduction"/>
    <property type="evidence" value="ECO:0007669"/>
    <property type="project" value="InterPro"/>
</dbReference>
<dbReference type="PROSITE" id="PS50001">
    <property type="entry name" value="SH2"/>
    <property type="match status" value="1"/>
</dbReference>
<dbReference type="InterPro" id="IPR037860">
    <property type="entry name" value="RhoGAP_chimaerin"/>
</dbReference>
<dbReference type="SMART" id="SM00109">
    <property type="entry name" value="C1"/>
    <property type="match status" value="1"/>
</dbReference>
<dbReference type="FunFam" id="1.10.555.10:FF:000005">
    <property type="entry name" value="Chimaerin"/>
    <property type="match status" value="1"/>
</dbReference>
<keyword evidence="16" id="KW-1185">Reference proteome</keyword>
<dbReference type="InterPro" id="IPR020454">
    <property type="entry name" value="DAG/PE-bd"/>
</dbReference>
<dbReference type="Pfam" id="PF00130">
    <property type="entry name" value="C1_1"/>
    <property type="match status" value="1"/>
</dbReference>
<dbReference type="Gene3D" id="1.10.555.10">
    <property type="entry name" value="Rho GTPase activation protein"/>
    <property type="match status" value="1"/>
</dbReference>
<evidence type="ECO:0000256" key="6">
    <source>
        <dbReference type="ARBA" id="ARBA00022999"/>
    </source>
</evidence>
<evidence type="ECO:0000256" key="5">
    <source>
        <dbReference type="ARBA" id="ARBA00022833"/>
    </source>
</evidence>
<evidence type="ECO:0000256" key="4">
    <source>
        <dbReference type="ARBA" id="ARBA00022771"/>
    </source>
</evidence>